<dbReference type="PROSITE" id="PS00676">
    <property type="entry name" value="SIGMA54_INTERACT_2"/>
    <property type="match status" value="1"/>
</dbReference>
<evidence type="ECO:0000259" key="5">
    <source>
        <dbReference type="PROSITE" id="PS50045"/>
    </source>
</evidence>
<dbReference type="SUPFAM" id="SSF46785">
    <property type="entry name" value="Winged helix' DNA-binding domain"/>
    <property type="match status" value="1"/>
</dbReference>
<protein>
    <submittedName>
        <fullName evidence="8">Sigma-54-dependent transcriptional regulator</fullName>
    </submittedName>
</protein>
<dbReference type="GO" id="GO:0003677">
    <property type="term" value="F:DNA binding"/>
    <property type="evidence" value="ECO:0007669"/>
    <property type="project" value="UniProtKB-KW"/>
</dbReference>
<organism evidence="8 9">
    <name type="scientific">Clostridium neonatale</name>
    <dbReference type="NCBI Taxonomy" id="137838"/>
    <lineage>
        <taxon>Bacteria</taxon>
        <taxon>Bacillati</taxon>
        <taxon>Bacillota</taxon>
        <taxon>Clostridia</taxon>
        <taxon>Eubacteriales</taxon>
        <taxon>Clostridiaceae</taxon>
        <taxon>Clostridium</taxon>
    </lineage>
</organism>
<feature type="domain" description="PRD" evidence="7">
    <location>
        <begin position="431"/>
        <end position="536"/>
    </location>
</feature>
<dbReference type="CDD" id="cd00009">
    <property type="entry name" value="AAA"/>
    <property type="match status" value="1"/>
</dbReference>
<dbReference type="InterPro" id="IPR036662">
    <property type="entry name" value="PTS_EIIA_man-typ_sf"/>
</dbReference>
<dbReference type="RefSeq" id="WP_058296645.1">
    <property type="nucleotide sequence ID" value="NZ_CAMRXG010000033.1"/>
</dbReference>
<dbReference type="GO" id="GO:0005524">
    <property type="term" value="F:ATP binding"/>
    <property type="evidence" value="ECO:0007669"/>
    <property type="project" value="UniProtKB-KW"/>
</dbReference>
<keyword evidence="3" id="KW-0067">ATP-binding</keyword>
<gene>
    <name evidence="8" type="ORF">CQ394_12660</name>
</gene>
<dbReference type="GO" id="GO:0009401">
    <property type="term" value="P:phosphoenolpyruvate-dependent sugar phosphotransferase system"/>
    <property type="evidence" value="ECO:0007669"/>
    <property type="project" value="InterPro"/>
</dbReference>
<name>A0A2A7ML12_9CLOT</name>
<accession>A0A2A7ML12</accession>
<dbReference type="SUPFAM" id="SSF63520">
    <property type="entry name" value="PTS-regulatory domain, PRD"/>
    <property type="match status" value="2"/>
</dbReference>
<dbReference type="AlphaFoldDB" id="A0A2A7ML12"/>
<keyword evidence="9" id="KW-1185">Reference proteome</keyword>
<keyword evidence="2" id="KW-0547">Nucleotide-binding</keyword>
<evidence type="ECO:0000256" key="4">
    <source>
        <dbReference type="ARBA" id="ARBA00023125"/>
    </source>
</evidence>
<dbReference type="PANTHER" id="PTHR32071">
    <property type="entry name" value="TRANSCRIPTIONAL REGULATORY PROTEIN"/>
    <property type="match status" value="1"/>
</dbReference>
<dbReference type="Gene3D" id="3.40.50.510">
    <property type="entry name" value="Phosphotransferase system, mannose-type IIA component"/>
    <property type="match status" value="1"/>
</dbReference>
<evidence type="ECO:0000259" key="7">
    <source>
        <dbReference type="PROSITE" id="PS51372"/>
    </source>
</evidence>
<dbReference type="Pfam" id="PF00874">
    <property type="entry name" value="PRD"/>
    <property type="match status" value="2"/>
</dbReference>
<evidence type="ECO:0000313" key="9">
    <source>
        <dbReference type="Proteomes" id="UP000220840"/>
    </source>
</evidence>
<dbReference type="EMBL" id="PDCJ01000001">
    <property type="protein sequence ID" value="PEG32502.1"/>
    <property type="molecule type" value="Genomic_DNA"/>
</dbReference>
<dbReference type="Gene3D" id="1.10.1790.10">
    <property type="entry name" value="PRD domain"/>
    <property type="match status" value="2"/>
</dbReference>
<keyword evidence="4" id="KW-0238">DNA-binding</keyword>
<comment type="caution">
    <text evidence="8">The sequence shown here is derived from an EMBL/GenBank/DDBJ whole genome shotgun (WGS) entry which is preliminary data.</text>
</comment>
<proteinExistence type="predicted"/>
<dbReference type="PROSITE" id="PS51372">
    <property type="entry name" value="PRD_2"/>
    <property type="match status" value="2"/>
</dbReference>
<evidence type="ECO:0000256" key="1">
    <source>
        <dbReference type="ARBA" id="ARBA00022679"/>
    </source>
</evidence>
<dbReference type="GO" id="GO:0016740">
    <property type="term" value="F:transferase activity"/>
    <property type="evidence" value="ECO:0007669"/>
    <property type="project" value="UniProtKB-KW"/>
</dbReference>
<feature type="domain" description="PRD" evidence="7">
    <location>
        <begin position="789"/>
        <end position="888"/>
    </location>
</feature>
<dbReference type="InterPro" id="IPR036634">
    <property type="entry name" value="PRD_sf"/>
</dbReference>
<reference evidence="8 9" key="1">
    <citation type="submission" date="2017-10" db="EMBL/GenBank/DDBJ databases">
        <title>Effective Description of Clostridium neonatale sp. nov. linked to necrotizing enterocolitis in neonates and a clarification of species assignable to the genus Clostridium (Prazmowski 1880) emend. Lawson and Rainey 2016.</title>
        <authorList>
            <person name="Bernard K."/>
            <person name="Burdz T."/>
            <person name="Wiebe D."/>
            <person name="Balcewich B."/>
            <person name="Alfa M."/>
            <person name="Bernier A.-M."/>
        </authorList>
    </citation>
    <scope>NUCLEOTIDE SEQUENCE [LARGE SCALE GENOMIC DNA]</scope>
    <source>
        <strain evidence="8 9">LCDC99A005</strain>
    </source>
</reference>
<dbReference type="Pfam" id="PF03610">
    <property type="entry name" value="EIIA-man"/>
    <property type="match status" value="1"/>
</dbReference>
<dbReference type="PROSITE" id="PS50045">
    <property type="entry name" value="SIGMA54_INTERACT_4"/>
    <property type="match status" value="1"/>
</dbReference>
<dbReference type="InterPro" id="IPR004701">
    <property type="entry name" value="PTS_EIIA_man-typ"/>
</dbReference>
<dbReference type="SUPFAM" id="SSF52540">
    <property type="entry name" value="P-loop containing nucleoside triphosphate hydrolases"/>
    <property type="match status" value="1"/>
</dbReference>
<dbReference type="InterPro" id="IPR036390">
    <property type="entry name" value="WH_DNA-bd_sf"/>
</dbReference>
<dbReference type="STRING" id="137838.GCA_001458595_04022"/>
<dbReference type="PANTHER" id="PTHR32071:SF38">
    <property type="entry name" value="PSP OPERON TRANSCRIPTIONAL ACTIVATOR"/>
    <property type="match status" value="1"/>
</dbReference>
<evidence type="ECO:0000259" key="6">
    <source>
        <dbReference type="PROSITE" id="PS51096"/>
    </source>
</evidence>
<dbReference type="Proteomes" id="UP000220840">
    <property type="component" value="Unassembled WGS sequence"/>
</dbReference>
<feature type="domain" description="PTS EIIA type-4" evidence="6">
    <location>
        <begin position="539"/>
        <end position="679"/>
    </location>
</feature>
<dbReference type="InterPro" id="IPR025943">
    <property type="entry name" value="Sigma_54_int_dom_ATP-bd_2"/>
</dbReference>
<evidence type="ECO:0000256" key="2">
    <source>
        <dbReference type="ARBA" id="ARBA00022741"/>
    </source>
</evidence>
<evidence type="ECO:0000256" key="3">
    <source>
        <dbReference type="ARBA" id="ARBA00022840"/>
    </source>
</evidence>
<keyword evidence="1" id="KW-0808">Transferase</keyword>
<dbReference type="Pfam" id="PF00158">
    <property type="entry name" value="Sigma54_activat"/>
    <property type="match status" value="1"/>
</dbReference>
<feature type="domain" description="Sigma-54 factor interaction" evidence="5">
    <location>
        <begin position="76"/>
        <end position="309"/>
    </location>
</feature>
<dbReference type="Gene3D" id="3.40.50.300">
    <property type="entry name" value="P-loop containing nucleotide triphosphate hydrolases"/>
    <property type="match status" value="1"/>
</dbReference>
<sequence>MTKKELIYQKFLQLQFSEGIDTKSLSEIANMSRANLSHELNELCKEGKLIKSTGRPVLYFLASQKKSNNDSQLDLLSKNNISLKPAIEQAKASILYPPKGMNCLILGETGVGKSMFASLMHNYAIEMNVKSEDSPFITFNCADYSNNPQLLTSQLFGVKKGAYTGAESDKEGLIEQANGGILFLDEVHRLPPEGQEALFIFLDTGNFRRIGDSQTRSSDVLIISATTEDPGSALLNTFRRRIPIIINIPSLKDRTLEERLFLIKSFFKHESIRLNKELYVSLNTLRALLSYECTNNIGQLKSDVQMLCAKAYSEFLTNVRIDVRINSSTLPSYIKEGLYKEKEHRVLWNNLMSEEIEFFRFNGNNTDNDELFSSNENTIYDFIENKLEKLKSLDISDIDIENILEKDIAKHFQNNFSMISKDFNKKNLLTIISPDVLECYDDIVSYISENLSLTFDNNLYTAFALHVNTLIERVHSRKMINNPNLDKIRNLYPVEFSIALEVKKMLEDFLHRPIPIDEAGYITLFLIPDVTIKNNIPDKVKIILIAHGESTATSMCNVVNTLLGENYAIPINAPIDIPPSKVLDHLKLIINENPSDSGYLLLVDMGSLLTFADTIRDELGVKLKIISLASTLHVLEATRKALLGLSLNEIYNDVIMINSYLQLHKNLNNHSVPSNKRLIITACLTGEGGSAAIKDFLTVNLQYPKDLIDIICLNCLDKNDFIEMVHNYEYYNEVLFLVSSFPVDSLGVKQFSMSDTISGKSLNEMQNLINTKIALSNIPMILNENIPNISGTELTDDINLFLSELQTKLSIHLTSEKLVGITLHLSFLIGRLRNNEKTVVYPNKENYIKENFSLYNIIKESIIFIRNKYNIEFTDNDICYLIQHFSSK</sequence>
<dbReference type="GO" id="GO:0016020">
    <property type="term" value="C:membrane"/>
    <property type="evidence" value="ECO:0007669"/>
    <property type="project" value="InterPro"/>
</dbReference>
<evidence type="ECO:0000313" key="8">
    <source>
        <dbReference type="EMBL" id="PEG32502.1"/>
    </source>
</evidence>
<dbReference type="SUPFAM" id="SSF53062">
    <property type="entry name" value="PTS system fructose IIA component-like"/>
    <property type="match status" value="1"/>
</dbReference>
<dbReference type="SMART" id="SM00382">
    <property type="entry name" value="AAA"/>
    <property type="match status" value="1"/>
</dbReference>
<dbReference type="InterPro" id="IPR027417">
    <property type="entry name" value="P-loop_NTPase"/>
</dbReference>
<dbReference type="InterPro" id="IPR002078">
    <property type="entry name" value="Sigma_54_int"/>
</dbReference>
<dbReference type="PROSITE" id="PS51096">
    <property type="entry name" value="PTS_EIIA_TYPE_4"/>
    <property type="match status" value="1"/>
</dbReference>
<dbReference type="InterPro" id="IPR011608">
    <property type="entry name" value="PRD"/>
</dbReference>
<dbReference type="OrthoDB" id="9765164at2"/>
<dbReference type="GO" id="GO:0006355">
    <property type="term" value="P:regulation of DNA-templated transcription"/>
    <property type="evidence" value="ECO:0007669"/>
    <property type="project" value="InterPro"/>
</dbReference>
<dbReference type="InterPro" id="IPR003593">
    <property type="entry name" value="AAA+_ATPase"/>
</dbReference>